<feature type="region of interest" description="Disordered" evidence="2">
    <location>
        <begin position="148"/>
        <end position="171"/>
    </location>
</feature>
<dbReference type="AlphaFoldDB" id="A0A6P4BAG6"/>
<dbReference type="PROSITE" id="PS50102">
    <property type="entry name" value="RRM"/>
    <property type="match status" value="1"/>
</dbReference>
<evidence type="ECO:0000313" key="5">
    <source>
        <dbReference type="RefSeq" id="XP_015934682.1"/>
    </source>
</evidence>
<proteinExistence type="predicted"/>
<dbReference type="InterPro" id="IPR000504">
    <property type="entry name" value="RRM_dom"/>
</dbReference>
<evidence type="ECO:0000256" key="2">
    <source>
        <dbReference type="SAM" id="MobiDB-lite"/>
    </source>
</evidence>
<feature type="domain" description="RRM" evidence="3">
    <location>
        <begin position="1"/>
        <end position="60"/>
    </location>
</feature>
<evidence type="ECO:0000313" key="4">
    <source>
        <dbReference type="Proteomes" id="UP000515211"/>
    </source>
</evidence>
<name>A0A6P4BAG6_ARADU</name>
<gene>
    <name evidence="5" type="primary">LOC107460793</name>
</gene>
<keyword evidence="4" id="KW-1185">Reference proteome</keyword>
<dbReference type="RefSeq" id="XP_015934682.1">
    <property type="nucleotide sequence ID" value="XM_016079196.1"/>
</dbReference>
<dbReference type="Gene3D" id="3.30.70.330">
    <property type="match status" value="1"/>
</dbReference>
<evidence type="ECO:0000259" key="3">
    <source>
        <dbReference type="PROSITE" id="PS50102"/>
    </source>
</evidence>
<keyword evidence="1" id="KW-0694">RNA-binding</keyword>
<reference evidence="5" key="2">
    <citation type="submission" date="2025-08" db="UniProtKB">
        <authorList>
            <consortium name="RefSeq"/>
        </authorList>
    </citation>
    <scope>IDENTIFICATION</scope>
    <source>
        <tissue evidence="5">Whole plant</tissue>
    </source>
</reference>
<dbReference type="GO" id="GO:0003723">
    <property type="term" value="F:RNA binding"/>
    <property type="evidence" value="ECO:0007669"/>
    <property type="project" value="UniProtKB-UniRule"/>
</dbReference>
<dbReference type="KEGG" id="adu:107460793"/>
<dbReference type="Proteomes" id="UP000515211">
    <property type="component" value="Chromosome 1"/>
</dbReference>
<protein>
    <submittedName>
        <fullName evidence="5">Serine/arginine-rich splicing factor SC35-like</fullName>
    </submittedName>
</protein>
<dbReference type="GeneID" id="107460793"/>
<organism evidence="4 5">
    <name type="scientific">Arachis duranensis</name>
    <name type="common">Wild peanut</name>
    <dbReference type="NCBI Taxonomy" id="130453"/>
    <lineage>
        <taxon>Eukaryota</taxon>
        <taxon>Viridiplantae</taxon>
        <taxon>Streptophyta</taxon>
        <taxon>Embryophyta</taxon>
        <taxon>Tracheophyta</taxon>
        <taxon>Spermatophyta</taxon>
        <taxon>Magnoliopsida</taxon>
        <taxon>eudicotyledons</taxon>
        <taxon>Gunneridae</taxon>
        <taxon>Pentapetalae</taxon>
        <taxon>rosids</taxon>
        <taxon>fabids</taxon>
        <taxon>Fabales</taxon>
        <taxon>Fabaceae</taxon>
        <taxon>Papilionoideae</taxon>
        <taxon>50 kb inversion clade</taxon>
        <taxon>dalbergioids sensu lato</taxon>
        <taxon>Dalbergieae</taxon>
        <taxon>Pterocarpus clade</taxon>
        <taxon>Arachis</taxon>
    </lineage>
</organism>
<dbReference type="InterPro" id="IPR035979">
    <property type="entry name" value="RBD_domain_sf"/>
</dbReference>
<dbReference type="Pfam" id="PF00076">
    <property type="entry name" value="RRM_1"/>
    <property type="match status" value="1"/>
</dbReference>
<evidence type="ECO:0000256" key="1">
    <source>
        <dbReference type="PROSITE-ProRule" id="PRU00176"/>
    </source>
</evidence>
<dbReference type="InterPro" id="IPR012677">
    <property type="entry name" value="Nucleotide-bd_a/b_plait_sf"/>
</dbReference>
<dbReference type="SUPFAM" id="SSF54928">
    <property type="entry name" value="RNA-binding domain, RBD"/>
    <property type="match status" value="1"/>
</dbReference>
<sequence length="171" mass="19287">MFKWASRIIDIYLSRKNKNGQIYLFAFVQYTTKGGALKAIAEMNGMVLRGKRMFVGEVKYRRGDAMKNTKGTVAKVTTRHDAGDNQPRIMSVGAAELKAGRQPSDAPVKDPNRTSGFDVLVKEVGGELYREECFRNNKEVTRDRHMTNTEELRHGSSSCILNHGAERRMSD</sequence>
<reference evidence="4" key="1">
    <citation type="journal article" date="2016" name="Nat. Genet.">
        <title>The genome sequences of Arachis duranensis and Arachis ipaensis, the diploid ancestors of cultivated peanut.</title>
        <authorList>
            <person name="Bertioli D.J."/>
            <person name="Cannon S.B."/>
            <person name="Froenicke L."/>
            <person name="Huang G."/>
            <person name="Farmer A.D."/>
            <person name="Cannon E.K."/>
            <person name="Liu X."/>
            <person name="Gao D."/>
            <person name="Clevenger J."/>
            <person name="Dash S."/>
            <person name="Ren L."/>
            <person name="Moretzsohn M.C."/>
            <person name="Shirasawa K."/>
            <person name="Huang W."/>
            <person name="Vidigal B."/>
            <person name="Abernathy B."/>
            <person name="Chu Y."/>
            <person name="Niederhuth C.E."/>
            <person name="Umale P."/>
            <person name="Araujo A.C."/>
            <person name="Kozik A."/>
            <person name="Kim K.D."/>
            <person name="Burow M.D."/>
            <person name="Varshney R.K."/>
            <person name="Wang X."/>
            <person name="Zhang X."/>
            <person name="Barkley N."/>
            <person name="Guimaraes P.M."/>
            <person name="Isobe S."/>
            <person name="Guo B."/>
            <person name="Liao B."/>
            <person name="Stalker H.T."/>
            <person name="Schmitz R.J."/>
            <person name="Scheffler B.E."/>
            <person name="Leal-Bertioli S.C."/>
            <person name="Xun X."/>
            <person name="Jackson S.A."/>
            <person name="Michelmore R."/>
            <person name="Ozias-Akins P."/>
        </authorList>
    </citation>
    <scope>NUCLEOTIDE SEQUENCE [LARGE SCALE GENOMIC DNA]</scope>
    <source>
        <strain evidence="4">cv. V14167</strain>
    </source>
</reference>
<dbReference type="CDD" id="cd00590">
    <property type="entry name" value="RRM_SF"/>
    <property type="match status" value="1"/>
</dbReference>
<accession>A0A6P4BAG6</accession>